<evidence type="ECO:0000256" key="1">
    <source>
        <dbReference type="SAM" id="MobiDB-lite"/>
    </source>
</evidence>
<accession>A0A9N9B8Y1</accession>
<feature type="region of interest" description="Disordered" evidence="1">
    <location>
        <begin position="1"/>
        <end position="35"/>
    </location>
</feature>
<sequence>MVHCNRTSRTITSQPNCQRQSTRSHTLKKKNARTKNPQINIIAQPLTQELISEFFNGYLPHDTIQPFP</sequence>
<dbReference type="AlphaFoldDB" id="A0A9N9B8Y1"/>
<keyword evidence="3" id="KW-1185">Reference proteome</keyword>
<feature type="compositionally biased region" description="Polar residues" evidence="1">
    <location>
        <begin position="1"/>
        <end position="24"/>
    </location>
</feature>
<dbReference type="EMBL" id="CAJVPV010003689">
    <property type="protein sequence ID" value="CAG8557726.1"/>
    <property type="molecule type" value="Genomic_DNA"/>
</dbReference>
<evidence type="ECO:0000313" key="3">
    <source>
        <dbReference type="Proteomes" id="UP000789342"/>
    </source>
</evidence>
<feature type="non-terminal residue" evidence="2">
    <location>
        <position position="68"/>
    </location>
</feature>
<reference evidence="2" key="1">
    <citation type="submission" date="2021-06" db="EMBL/GenBank/DDBJ databases">
        <authorList>
            <person name="Kallberg Y."/>
            <person name="Tangrot J."/>
            <person name="Rosling A."/>
        </authorList>
    </citation>
    <scope>NUCLEOTIDE SEQUENCE</scope>
    <source>
        <strain evidence="2">CL551</strain>
    </source>
</reference>
<protein>
    <submittedName>
        <fullName evidence="2">18774_t:CDS:1</fullName>
    </submittedName>
</protein>
<comment type="caution">
    <text evidence="2">The sequence shown here is derived from an EMBL/GenBank/DDBJ whole genome shotgun (WGS) entry which is preliminary data.</text>
</comment>
<proteinExistence type="predicted"/>
<dbReference type="Proteomes" id="UP000789342">
    <property type="component" value="Unassembled WGS sequence"/>
</dbReference>
<organism evidence="2 3">
    <name type="scientific">Acaulospora morrowiae</name>
    <dbReference type="NCBI Taxonomy" id="94023"/>
    <lineage>
        <taxon>Eukaryota</taxon>
        <taxon>Fungi</taxon>
        <taxon>Fungi incertae sedis</taxon>
        <taxon>Mucoromycota</taxon>
        <taxon>Glomeromycotina</taxon>
        <taxon>Glomeromycetes</taxon>
        <taxon>Diversisporales</taxon>
        <taxon>Acaulosporaceae</taxon>
        <taxon>Acaulospora</taxon>
    </lineage>
</organism>
<gene>
    <name evidence="2" type="ORF">AMORRO_LOCUS5871</name>
</gene>
<name>A0A9N9B8Y1_9GLOM</name>
<evidence type="ECO:0000313" key="2">
    <source>
        <dbReference type="EMBL" id="CAG8557726.1"/>
    </source>
</evidence>